<dbReference type="AlphaFoldDB" id="A0A6J7ZVI4"/>
<evidence type="ECO:0000313" key="3">
    <source>
        <dbReference type="Proteomes" id="UP000507470"/>
    </source>
</evidence>
<keyword evidence="3" id="KW-1185">Reference proteome</keyword>
<dbReference type="Proteomes" id="UP000507470">
    <property type="component" value="Unassembled WGS sequence"/>
</dbReference>
<feature type="compositionally biased region" description="Basic and acidic residues" evidence="1">
    <location>
        <begin position="295"/>
        <end position="306"/>
    </location>
</feature>
<feature type="region of interest" description="Disordered" evidence="1">
    <location>
        <begin position="279"/>
        <end position="315"/>
    </location>
</feature>
<evidence type="ECO:0000313" key="2">
    <source>
        <dbReference type="EMBL" id="CAC5357103.1"/>
    </source>
</evidence>
<name>A0A6J7ZVI4_MYTCO</name>
<feature type="compositionally biased region" description="Basic and acidic residues" evidence="1">
    <location>
        <begin position="165"/>
        <end position="178"/>
    </location>
</feature>
<feature type="compositionally biased region" description="Polar residues" evidence="1">
    <location>
        <begin position="71"/>
        <end position="103"/>
    </location>
</feature>
<protein>
    <submittedName>
        <fullName evidence="2">Uncharacterized protein</fullName>
    </submittedName>
</protein>
<organism evidence="2 3">
    <name type="scientific">Mytilus coruscus</name>
    <name type="common">Sea mussel</name>
    <dbReference type="NCBI Taxonomy" id="42192"/>
    <lineage>
        <taxon>Eukaryota</taxon>
        <taxon>Metazoa</taxon>
        <taxon>Spiralia</taxon>
        <taxon>Lophotrochozoa</taxon>
        <taxon>Mollusca</taxon>
        <taxon>Bivalvia</taxon>
        <taxon>Autobranchia</taxon>
        <taxon>Pteriomorphia</taxon>
        <taxon>Mytilida</taxon>
        <taxon>Mytiloidea</taxon>
        <taxon>Mytilidae</taxon>
        <taxon>Mytilinae</taxon>
        <taxon>Mytilus</taxon>
    </lineage>
</organism>
<gene>
    <name evidence="2" type="ORF">MCOR_931</name>
</gene>
<feature type="region of interest" description="Disordered" evidence="1">
    <location>
        <begin position="207"/>
        <end position="236"/>
    </location>
</feature>
<proteinExistence type="predicted"/>
<sequence length="453" mass="49534">MASSADSRQNTPTKIPLPKREGSKITKKPCDTKAVGKGKEIGPRKVSSTTAKEVGGKQLSTVSREIKKEQTSVSKEPSGKRSSTVISNKPSSVITNKDPTSVSKELRREVPGSRETKTSGSREIKKENTFVCKEGKKGETNVTKDIKNDPVCKETKTCVASVAKETQREKTCSREQTKDLTTPGSPSLRREQTVIYRGPSIKTADISIKTLSNGTETDARESSSNTRSESTCLQQNECNSSSADTLSCQNKFNILNDTDLENTNPKICDVQIISNEPMESKTETYVPNSKRFSQSRRESRKGKISDSSDSGVSLGGADVGQIEDFYDENDTIGVQAQKEVQEFSEVLNTCDDENDTSLISIVDSNAVETSVATITNLKDKVSGYDSDDNLHERGSTFLGIYNYVPSNLKEITVIFDISSVSVIIWLHSTVTVQGFLHIERIAARLLEGVSEAL</sequence>
<feature type="compositionally biased region" description="Basic and acidic residues" evidence="1">
    <location>
        <begin position="18"/>
        <end position="31"/>
    </location>
</feature>
<feature type="compositionally biased region" description="Polar residues" evidence="1">
    <location>
        <begin position="283"/>
        <end position="292"/>
    </location>
</feature>
<reference evidence="2 3" key="1">
    <citation type="submission" date="2020-06" db="EMBL/GenBank/DDBJ databases">
        <authorList>
            <person name="Li R."/>
            <person name="Bekaert M."/>
        </authorList>
    </citation>
    <scope>NUCLEOTIDE SEQUENCE [LARGE SCALE GENOMIC DNA]</scope>
    <source>
        <strain evidence="3">wild</strain>
    </source>
</reference>
<accession>A0A6J7ZVI4</accession>
<evidence type="ECO:0000256" key="1">
    <source>
        <dbReference type="SAM" id="MobiDB-lite"/>
    </source>
</evidence>
<feature type="region of interest" description="Disordered" evidence="1">
    <location>
        <begin position="164"/>
        <end position="187"/>
    </location>
</feature>
<feature type="compositionally biased region" description="Low complexity" evidence="1">
    <location>
        <begin position="222"/>
        <end position="231"/>
    </location>
</feature>
<dbReference type="EMBL" id="CACVKT020000199">
    <property type="protein sequence ID" value="CAC5357103.1"/>
    <property type="molecule type" value="Genomic_DNA"/>
</dbReference>
<feature type="compositionally biased region" description="Basic and acidic residues" evidence="1">
    <location>
        <begin position="104"/>
        <end position="122"/>
    </location>
</feature>
<dbReference type="OrthoDB" id="10686285at2759"/>
<feature type="compositionally biased region" description="Polar residues" evidence="1">
    <location>
        <begin position="1"/>
        <end position="13"/>
    </location>
</feature>
<feature type="region of interest" description="Disordered" evidence="1">
    <location>
        <begin position="1"/>
        <end position="122"/>
    </location>
</feature>